<dbReference type="AlphaFoldDB" id="A0A2R6X8B6"/>
<evidence type="ECO:0000313" key="3">
    <source>
        <dbReference type="Proteomes" id="UP000244005"/>
    </source>
</evidence>
<evidence type="ECO:0000256" key="1">
    <source>
        <dbReference type="SAM" id="MobiDB-lite"/>
    </source>
</evidence>
<evidence type="ECO:0000313" key="2">
    <source>
        <dbReference type="EMBL" id="PTQ42338.1"/>
    </source>
</evidence>
<keyword evidence="3" id="KW-1185">Reference proteome</keyword>
<reference evidence="3" key="1">
    <citation type="journal article" date="2017" name="Cell">
        <title>Insights into land plant evolution garnered from the Marchantia polymorpha genome.</title>
        <authorList>
            <person name="Bowman J.L."/>
            <person name="Kohchi T."/>
            <person name="Yamato K.T."/>
            <person name="Jenkins J."/>
            <person name="Shu S."/>
            <person name="Ishizaki K."/>
            <person name="Yamaoka S."/>
            <person name="Nishihama R."/>
            <person name="Nakamura Y."/>
            <person name="Berger F."/>
            <person name="Adam C."/>
            <person name="Aki S.S."/>
            <person name="Althoff F."/>
            <person name="Araki T."/>
            <person name="Arteaga-Vazquez M.A."/>
            <person name="Balasubrmanian S."/>
            <person name="Barry K."/>
            <person name="Bauer D."/>
            <person name="Boehm C.R."/>
            <person name="Briginshaw L."/>
            <person name="Caballero-Perez J."/>
            <person name="Catarino B."/>
            <person name="Chen F."/>
            <person name="Chiyoda S."/>
            <person name="Chovatia M."/>
            <person name="Davies K.M."/>
            <person name="Delmans M."/>
            <person name="Demura T."/>
            <person name="Dierschke T."/>
            <person name="Dolan L."/>
            <person name="Dorantes-Acosta A.E."/>
            <person name="Eklund D.M."/>
            <person name="Florent S.N."/>
            <person name="Flores-Sandoval E."/>
            <person name="Fujiyama A."/>
            <person name="Fukuzawa H."/>
            <person name="Galik B."/>
            <person name="Grimanelli D."/>
            <person name="Grimwood J."/>
            <person name="Grossniklaus U."/>
            <person name="Hamada T."/>
            <person name="Haseloff J."/>
            <person name="Hetherington A.J."/>
            <person name="Higo A."/>
            <person name="Hirakawa Y."/>
            <person name="Hundley H.N."/>
            <person name="Ikeda Y."/>
            <person name="Inoue K."/>
            <person name="Inoue S.I."/>
            <person name="Ishida S."/>
            <person name="Jia Q."/>
            <person name="Kakita M."/>
            <person name="Kanazawa T."/>
            <person name="Kawai Y."/>
            <person name="Kawashima T."/>
            <person name="Kennedy M."/>
            <person name="Kinose K."/>
            <person name="Kinoshita T."/>
            <person name="Kohara Y."/>
            <person name="Koide E."/>
            <person name="Komatsu K."/>
            <person name="Kopischke S."/>
            <person name="Kubo M."/>
            <person name="Kyozuka J."/>
            <person name="Lagercrantz U."/>
            <person name="Lin S.S."/>
            <person name="Lindquist E."/>
            <person name="Lipzen A.M."/>
            <person name="Lu C.W."/>
            <person name="De Luna E."/>
            <person name="Martienssen R.A."/>
            <person name="Minamino N."/>
            <person name="Mizutani M."/>
            <person name="Mizutani M."/>
            <person name="Mochizuki N."/>
            <person name="Monte I."/>
            <person name="Mosher R."/>
            <person name="Nagasaki H."/>
            <person name="Nakagami H."/>
            <person name="Naramoto S."/>
            <person name="Nishitani K."/>
            <person name="Ohtani M."/>
            <person name="Okamoto T."/>
            <person name="Okumura M."/>
            <person name="Phillips J."/>
            <person name="Pollak B."/>
            <person name="Reinders A."/>
            <person name="Rovekamp M."/>
            <person name="Sano R."/>
            <person name="Sawa S."/>
            <person name="Schmid M.W."/>
            <person name="Shirakawa M."/>
            <person name="Solano R."/>
            <person name="Spunde A."/>
            <person name="Suetsugu N."/>
            <person name="Sugano S."/>
            <person name="Sugiyama A."/>
            <person name="Sun R."/>
            <person name="Suzuki Y."/>
            <person name="Takenaka M."/>
            <person name="Takezawa D."/>
            <person name="Tomogane H."/>
            <person name="Tsuzuki M."/>
            <person name="Ueda T."/>
            <person name="Umeda M."/>
            <person name="Ward J.M."/>
            <person name="Watanabe Y."/>
            <person name="Yazaki K."/>
            <person name="Yokoyama R."/>
            <person name="Yoshitake Y."/>
            <person name="Yotsui I."/>
            <person name="Zachgo S."/>
            <person name="Schmutz J."/>
        </authorList>
    </citation>
    <scope>NUCLEOTIDE SEQUENCE [LARGE SCALE GENOMIC DNA]</scope>
    <source>
        <strain evidence="3">Tak-1</strain>
    </source>
</reference>
<feature type="region of interest" description="Disordered" evidence="1">
    <location>
        <begin position="47"/>
        <end position="88"/>
    </location>
</feature>
<gene>
    <name evidence="2" type="ORF">MARPO_0030s0075</name>
</gene>
<dbReference type="Proteomes" id="UP000244005">
    <property type="component" value="Unassembled WGS sequence"/>
</dbReference>
<accession>A0A2R6X8B6</accession>
<dbReference type="EMBL" id="KZ772702">
    <property type="protein sequence ID" value="PTQ42338.1"/>
    <property type="molecule type" value="Genomic_DNA"/>
</dbReference>
<organism evidence="2 3">
    <name type="scientific">Marchantia polymorpha</name>
    <name type="common">Common liverwort</name>
    <name type="synonym">Marchantia aquatica</name>
    <dbReference type="NCBI Taxonomy" id="3197"/>
    <lineage>
        <taxon>Eukaryota</taxon>
        <taxon>Viridiplantae</taxon>
        <taxon>Streptophyta</taxon>
        <taxon>Embryophyta</taxon>
        <taxon>Marchantiophyta</taxon>
        <taxon>Marchantiopsida</taxon>
        <taxon>Marchantiidae</taxon>
        <taxon>Marchantiales</taxon>
        <taxon>Marchantiaceae</taxon>
        <taxon>Marchantia</taxon>
    </lineage>
</organism>
<proteinExistence type="predicted"/>
<sequence>MAMESLLFSGPRERSRAFVAAVAFGRETDNKARCPLSAPCLSSPSAVARLRSRHGPRTVPTVLRRPPSHRTRVTGPGSQFQPRRLRGP</sequence>
<protein>
    <submittedName>
        <fullName evidence="2">Uncharacterized protein</fullName>
    </submittedName>
</protein>
<name>A0A2R6X8B6_MARPO</name>